<dbReference type="FunFam" id="1.10.630.10:FF:000126">
    <property type="entry name" value="Predicted protein"/>
    <property type="match status" value="1"/>
</dbReference>
<comment type="caution">
    <text evidence="11">The sequence shown here is derived from an EMBL/GenBank/DDBJ whole genome shotgun (WGS) entry which is preliminary data.</text>
</comment>
<accession>A0AAV0D2U9</accession>
<evidence type="ECO:0000256" key="4">
    <source>
        <dbReference type="ARBA" id="ARBA00022723"/>
    </source>
</evidence>
<dbReference type="PANTHER" id="PTHR47944">
    <property type="entry name" value="CYTOCHROME P450 98A9"/>
    <property type="match status" value="1"/>
</dbReference>
<comment type="cofactor">
    <cofactor evidence="1 8">
        <name>heme</name>
        <dbReference type="ChEBI" id="CHEBI:30413"/>
    </cofactor>
</comment>
<feature type="binding site" description="axial binding residue" evidence="8">
    <location>
        <position position="464"/>
    </location>
    <ligand>
        <name>heme</name>
        <dbReference type="ChEBI" id="CHEBI:30413"/>
    </ligand>
    <ligandPart>
        <name>Fe</name>
        <dbReference type="ChEBI" id="CHEBI:18248"/>
    </ligandPart>
</feature>
<dbReference type="Proteomes" id="UP001152523">
    <property type="component" value="Unassembled WGS sequence"/>
</dbReference>
<dbReference type="PROSITE" id="PS00086">
    <property type="entry name" value="CYTOCHROME_P450"/>
    <property type="match status" value="1"/>
</dbReference>
<evidence type="ECO:0000256" key="5">
    <source>
        <dbReference type="ARBA" id="ARBA00023002"/>
    </source>
</evidence>
<evidence type="ECO:0000256" key="7">
    <source>
        <dbReference type="ARBA" id="ARBA00023033"/>
    </source>
</evidence>
<keyword evidence="10" id="KW-0812">Transmembrane</keyword>
<gene>
    <name evidence="11" type="ORF">CEPIT_LOCUS11780</name>
</gene>
<proteinExistence type="inferred from homology"/>
<sequence>MSYNYKYFLALVVQQQAALPWLLAAIAFLFIINQRRPRKGKTPPGPKPWPIIGNLNLLGSIPHQSLDSLSQKYGELMLINFGSTPVLVASSPKTAKLVLKTHDVVFASRRTSAAAARLFDGAELFWSSYGPWLRQGRRILFSELIAPPKLDSLEHVRVEERMALMSRLYAAAVASTPVLLRDHLSKLTYSISGRLLSDHKKSFKTGDERELRTRPIDMKRLNELVDEWFRLDALAINLGDWVPWLRRFDLQGYEKRVKAFSEEYEQFLDPVIEEHRAMMKAAGEDFVPNGLIDGLLQRADGPNVVESEVALTRHRIMALIHDVVAGGTDTSTGLVEWAFHEMVRKPNIMEKATEELDRVIGRERWVEENDISHLPYIDSIIKETFRLHPLGTLLPHYSMEDCNLDGYEVTKGTLVVVNVWSIGRNPKYWERAGQFLPERFLGSDIDIKGKDFSLLPFGSGRRMCPGYNLGLKVVQATLANLLHGFSWKLPGDMKPGDVSMEEAYGLSTHPKFPLSYLIEPRLPTHLYQVFVL</sequence>
<dbReference type="Gene3D" id="1.10.630.10">
    <property type="entry name" value="Cytochrome P450"/>
    <property type="match status" value="1"/>
</dbReference>
<organism evidence="11 12">
    <name type="scientific">Cuscuta epithymum</name>
    <dbReference type="NCBI Taxonomy" id="186058"/>
    <lineage>
        <taxon>Eukaryota</taxon>
        <taxon>Viridiplantae</taxon>
        <taxon>Streptophyta</taxon>
        <taxon>Embryophyta</taxon>
        <taxon>Tracheophyta</taxon>
        <taxon>Spermatophyta</taxon>
        <taxon>Magnoliopsida</taxon>
        <taxon>eudicotyledons</taxon>
        <taxon>Gunneridae</taxon>
        <taxon>Pentapetalae</taxon>
        <taxon>asterids</taxon>
        <taxon>lamiids</taxon>
        <taxon>Solanales</taxon>
        <taxon>Convolvulaceae</taxon>
        <taxon>Cuscuteae</taxon>
        <taxon>Cuscuta</taxon>
        <taxon>Cuscuta subgen. Cuscuta</taxon>
    </lineage>
</organism>
<evidence type="ECO:0000313" key="11">
    <source>
        <dbReference type="EMBL" id="CAH9091622.1"/>
    </source>
</evidence>
<dbReference type="PRINTS" id="PR00463">
    <property type="entry name" value="EP450I"/>
</dbReference>
<evidence type="ECO:0000256" key="1">
    <source>
        <dbReference type="ARBA" id="ARBA00001971"/>
    </source>
</evidence>
<dbReference type="SUPFAM" id="SSF48264">
    <property type="entry name" value="Cytochrome P450"/>
    <property type="match status" value="1"/>
</dbReference>
<reference evidence="11" key="1">
    <citation type="submission" date="2022-07" db="EMBL/GenBank/DDBJ databases">
        <authorList>
            <person name="Macas J."/>
            <person name="Novak P."/>
            <person name="Neumann P."/>
        </authorList>
    </citation>
    <scope>NUCLEOTIDE SEQUENCE</scope>
</reference>
<dbReference type="GO" id="GO:0016705">
    <property type="term" value="F:oxidoreductase activity, acting on paired donors, with incorporation or reduction of molecular oxygen"/>
    <property type="evidence" value="ECO:0007669"/>
    <property type="project" value="InterPro"/>
</dbReference>
<dbReference type="InterPro" id="IPR036396">
    <property type="entry name" value="Cyt_P450_sf"/>
</dbReference>
<keyword evidence="5 9" id="KW-0560">Oxidoreductase</keyword>
<keyword evidence="10" id="KW-0472">Membrane</keyword>
<dbReference type="GO" id="GO:0005506">
    <property type="term" value="F:iron ion binding"/>
    <property type="evidence" value="ECO:0007669"/>
    <property type="project" value="InterPro"/>
</dbReference>
<keyword evidence="3 8" id="KW-0349">Heme</keyword>
<keyword evidence="6 8" id="KW-0408">Iron</keyword>
<feature type="transmembrane region" description="Helical" evidence="10">
    <location>
        <begin position="12"/>
        <end position="32"/>
    </location>
</feature>
<dbReference type="InterPro" id="IPR001128">
    <property type="entry name" value="Cyt_P450"/>
</dbReference>
<protein>
    <submittedName>
        <fullName evidence="11">Uncharacterized protein</fullName>
    </submittedName>
</protein>
<dbReference type="PRINTS" id="PR00385">
    <property type="entry name" value="P450"/>
</dbReference>
<evidence type="ECO:0000256" key="10">
    <source>
        <dbReference type="SAM" id="Phobius"/>
    </source>
</evidence>
<dbReference type="EMBL" id="CAMAPF010000069">
    <property type="protein sequence ID" value="CAH9091622.1"/>
    <property type="molecule type" value="Genomic_DNA"/>
</dbReference>
<comment type="similarity">
    <text evidence="2 9">Belongs to the cytochrome P450 family.</text>
</comment>
<keyword evidence="7 9" id="KW-0503">Monooxygenase</keyword>
<evidence type="ECO:0000313" key="12">
    <source>
        <dbReference type="Proteomes" id="UP001152523"/>
    </source>
</evidence>
<dbReference type="AlphaFoldDB" id="A0AAV0D2U9"/>
<evidence type="ECO:0000256" key="6">
    <source>
        <dbReference type="ARBA" id="ARBA00023004"/>
    </source>
</evidence>
<dbReference type="CDD" id="cd20618">
    <property type="entry name" value="CYP71_clan"/>
    <property type="match status" value="1"/>
</dbReference>
<keyword evidence="4 8" id="KW-0479">Metal-binding</keyword>
<evidence type="ECO:0000256" key="8">
    <source>
        <dbReference type="PIRSR" id="PIRSR602401-1"/>
    </source>
</evidence>
<evidence type="ECO:0000256" key="3">
    <source>
        <dbReference type="ARBA" id="ARBA00022617"/>
    </source>
</evidence>
<dbReference type="InterPro" id="IPR002401">
    <property type="entry name" value="Cyt_P450_E_grp-I"/>
</dbReference>
<evidence type="ECO:0000256" key="2">
    <source>
        <dbReference type="ARBA" id="ARBA00010617"/>
    </source>
</evidence>
<dbReference type="InterPro" id="IPR017972">
    <property type="entry name" value="Cyt_P450_CS"/>
</dbReference>
<keyword evidence="10" id="KW-1133">Transmembrane helix</keyword>
<dbReference type="GO" id="GO:0020037">
    <property type="term" value="F:heme binding"/>
    <property type="evidence" value="ECO:0007669"/>
    <property type="project" value="InterPro"/>
</dbReference>
<evidence type="ECO:0000256" key="9">
    <source>
        <dbReference type="RuleBase" id="RU000461"/>
    </source>
</evidence>
<dbReference type="PANTHER" id="PTHR47944:SF5">
    <property type="entry name" value="CYTOCHROME P450 71A1-LIKE"/>
    <property type="match status" value="1"/>
</dbReference>
<name>A0AAV0D2U9_9ASTE</name>
<dbReference type="Pfam" id="PF00067">
    <property type="entry name" value="p450"/>
    <property type="match status" value="1"/>
</dbReference>
<dbReference type="GO" id="GO:0004497">
    <property type="term" value="F:monooxygenase activity"/>
    <property type="evidence" value="ECO:0007669"/>
    <property type="project" value="UniProtKB-KW"/>
</dbReference>
<keyword evidence="12" id="KW-1185">Reference proteome</keyword>